<proteinExistence type="predicted"/>
<accession>A0A1J7BQ21</accession>
<sequence>MKKKILLSLWFTLLLASIGFLFWQNEFKYSLPTPIPKNYHTIAMGSKIDLSQCCAFDNKPVFFHFFNPDCPCSRFNVPHVSGLIKKYGDKINFKIVVLNKQKTFSIKEIQEKFGAEIPVYFDEGIAQKCGVISTPQAVLLDPSHNLYYRGNYNKTRYCTDADSNYAQMAIDSLLKQNNAPSFNALALRAYGCSLPKCTK</sequence>
<dbReference type="InterPro" id="IPR036249">
    <property type="entry name" value="Thioredoxin-like_sf"/>
</dbReference>
<dbReference type="Gene3D" id="3.40.30.10">
    <property type="entry name" value="Glutaredoxin"/>
    <property type="match status" value="1"/>
</dbReference>
<dbReference type="RefSeq" id="WP_071637889.1">
    <property type="nucleotide sequence ID" value="NZ_MLFK01000009.1"/>
</dbReference>
<dbReference type="PROSITE" id="PS51352">
    <property type="entry name" value="THIOREDOXIN_2"/>
    <property type="match status" value="1"/>
</dbReference>
<evidence type="ECO:0000313" key="2">
    <source>
        <dbReference type="EMBL" id="OIV40685.1"/>
    </source>
</evidence>
<dbReference type="Proteomes" id="UP000182826">
    <property type="component" value="Unassembled WGS sequence"/>
</dbReference>
<comment type="caution">
    <text evidence="2">The sequence shown here is derived from an EMBL/GenBank/DDBJ whole genome shotgun (WGS) entry which is preliminary data.</text>
</comment>
<dbReference type="InterPro" id="IPR013766">
    <property type="entry name" value="Thioredoxin_domain"/>
</dbReference>
<dbReference type="Pfam" id="PF20029">
    <property type="entry name" value="DUF6436"/>
    <property type="match status" value="1"/>
</dbReference>
<organism evidence="2 3">
    <name type="scientific">Flavobacterium johnsoniae</name>
    <name type="common">Cytophaga johnsonae</name>
    <dbReference type="NCBI Taxonomy" id="986"/>
    <lineage>
        <taxon>Bacteria</taxon>
        <taxon>Pseudomonadati</taxon>
        <taxon>Bacteroidota</taxon>
        <taxon>Flavobacteriia</taxon>
        <taxon>Flavobacteriales</taxon>
        <taxon>Flavobacteriaceae</taxon>
        <taxon>Flavobacterium</taxon>
    </lineage>
</organism>
<evidence type="ECO:0000259" key="1">
    <source>
        <dbReference type="PROSITE" id="PS51352"/>
    </source>
</evidence>
<protein>
    <submittedName>
        <fullName evidence="2">AhpC/TSA family protein</fullName>
    </submittedName>
</protein>
<dbReference type="OrthoDB" id="8897581at2"/>
<feature type="domain" description="Thioredoxin" evidence="1">
    <location>
        <begin position="29"/>
        <end position="175"/>
    </location>
</feature>
<keyword evidence="3" id="KW-1185">Reference proteome</keyword>
<evidence type="ECO:0000313" key="3">
    <source>
        <dbReference type="Proteomes" id="UP000182826"/>
    </source>
</evidence>
<name>A0A1J7BQ21_FLAJO</name>
<dbReference type="InterPro" id="IPR045494">
    <property type="entry name" value="DUF6436"/>
</dbReference>
<dbReference type="EMBL" id="MLFK01000009">
    <property type="protein sequence ID" value="OIV40685.1"/>
    <property type="molecule type" value="Genomic_DNA"/>
</dbReference>
<reference evidence="2 3" key="1">
    <citation type="submission" date="2016-10" db="EMBL/GenBank/DDBJ databases">
        <title>Draft Genome Sequence of Rhizobacteria Flavobacterium johnsoniae CI04.</title>
        <authorList>
            <person name="Bravo J.I."/>
            <person name="Lozano G.L."/>
            <person name="Handelsman J."/>
        </authorList>
    </citation>
    <scope>NUCLEOTIDE SEQUENCE [LARGE SCALE GENOMIC DNA]</scope>
    <source>
        <strain evidence="2 3">CI04</strain>
    </source>
</reference>
<gene>
    <name evidence="2" type="ORF">BKM63_17650</name>
</gene>
<dbReference type="SUPFAM" id="SSF52833">
    <property type="entry name" value="Thioredoxin-like"/>
    <property type="match status" value="1"/>
</dbReference>
<dbReference type="AlphaFoldDB" id="A0A1J7BQ21"/>